<dbReference type="AlphaFoldDB" id="A0A4S2MTS3"/>
<dbReference type="EMBL" id="ML220128">
    <property type="protein sequence ID" value="TGZ79922.1"/>
    <property type="molecule type" value="Genomic_DNA"/>
</dbReference>
<evidence type="ECO:0000256" key="1">
    <source>
        <dbReference type="SAM" id="MobiDB-lite"/>
    </source>
</evidence>
<name>A0A4S2MTS3_9PEZI</name>
<dbReference type="InParanoid" id="A0A4S2MTS3"/>
<organism evidence="2 3">
    <name type="scientific">Ascodesmis nigricans</name>
    <dbReference type="NCBI Taxonomy" id="341454"/>
    <lineage>
        <taxon>Eukaryota</taxon>
        <taxon>Fungi</taxon>
        <taxon>Dikarya</taxon>
        <taxon>Ascomycota</taxon>
        <taxon>Pezizomycotina</taxon>
        <taxon>Pezizomycetes</taxon>
        <taxon>Pezizales</taxon>
        <taxon>Ascodesmidaceae</taxon>
        <taxon>Ascodesmis</taxon>
    </lineage>
</organism>
<gene>
    <name evidence="2" type="ORF">EX30DRAFT_342002</name>
</gene>
<dbReference type="Proteomes" id="UP000298138">
    <property type="component" value="Unassembled WGS sequence"/>
</dbReference>
<protein>
    <submittedName>
        <fullName evidence="2">Uncharacterized protein</fullName>
    </submittedName>
</protein>
<accession>A0A4S2MTS3</accession>
<sequence>MQREHELHYRISPNRGIQMVNTLVDITKGFTVEQLEMCMAAAMEVVWGTRAEWDRDRVAEKVVEEVEAAAEDVRELQGGGGGEEDGSSYSARESV</sequence>
<proteinExistence type="predicted"/>
<feature type="region of interest" description="Disordered" evidence="1">
    <location>
        <begin position="70"/>
        <end position="95"/>
    </location>
</feature>
<evidence type="ECO:0000313" key="3">
    <source>
        <dbReference type="Proteomes" id="UP000298138"/>
    </source>
</evidence>
<evidence type="ECO:0000313" key="2">
    <source>
        <dbReference type="EMBL" id="TGZ79922.1"/>
    </source>
</evidence>
<reference evidence="2 3" key="1">
    <citation type="submission" date="2019-04" db="EMBL/GenBank/DDBJ databases">
        <title>Comparative genomics and transcriptomics to analyze fruiting body development in filamentous ascomycetes.</title>
        <authorList>
            <consortium name="DOE Joint Genome Institute"/>
            <person name="Lutkenhaus R."/>
            <person name="Traeger S."/>
            <person name="Breuer J."/>
            <person name="Kuo A."/>
            <person name="Lipzen A."/>
            <person name="Pangilinan J."/>
            <person name="Dilworth D."/>
            <person name="Sandor L."/>
            <person name="Poggeler S."/>
            <person name="Barry K."/>
            <person name="Grigoriev I.V."/>
            <person name="Nowrousian M."/>
        </authorList>
    </citation>
    <scope>NUCLEOTIDE SEQUENCE [LARGE SCALE GENOMIC DNA]</scope>
    <source>
        <strain evidence="2 3">CBS 389.68</strain>
    </source>
</reference>
<keyword evidence="3" id="KW-1185">Reference proteome</keyword>